<dbReference type="Gene3D" id="1.10.1650.10">
    <property type="match status" value="1"/>
</dbReference>
<reference evidence="7 8" key="1">
    <citation type="journal article" date="2020" name="bioRxiv">
        <title>Metabolic contributions of an alphaproteobacterial endosymbiont in the apicomplexan Cardiosporidium cionae.</title>
        <authorList>
            <person name="Hunter E.S."/>
            <person name="Paight C.J."/>
            <person name="Lane C.E."/>
        </authorList>
    </citation>
    <scope>NUCLEOTIDE SEQUENCE [LARGE SCALE GENOMIC DNA]</scope>
    <source>
        <strain evidence="7">ESH_2018</strain>
    </source>
</reference>
<dbReference type="SUPFAM" id="SSF48140">
    <property type="entry name" value="Ribosomal protein L19 (L19e)"/>
    <property type="match status" value="1"/>
</dbReference>
<dbReference type="EMBL" id="JADAQX010000574">
    <property type="protein sequence ID" value="KAF8819863.1"/>
    <property type="molecule type" value="Genomic_DNA"/>
</dbReference>
<keyword evidence="2 4" id="KW-0689">Ribosomal protein</keyword>
<evidence type="ECO:0000313" key="8">
    <source>
        <dbReference type="Proteomes" id="UP000823046"/>
    </source>
</evidence>
<evidence type="ECO:0000256" key="4">
    <source>
        <dbReference type="RuleBase" id="RU000574"/>
    </source>
</evidence>
<dbReference type="InterPro" id="IPR057260">
    <property type="entry name" value="Ribosomal_L19e_C"/>
</dbReference>
<dbReference type="InterPro" id="IPR000196">
    <property type="entry name" value="Ribosomal_eL19_dom"/>
</dbReference>
<evidence type="ECO:0000256" key="5">
    <source>
        <dbReference type="SAM" id="MobiDB-lite"/>
    </source>
</evidence>
<dbReference type="InterPro" id="IPR023638">
    <property type="entry name" value="Ribosomal_eL19_CS"/>
</dbReference>
<keyword evidence="8" id="KW-1185">Reference proteome</keyword>
<dbReference type="SMART" id="SM01416">
    <property type="entry name" value="Ribosomal_L19e"/>
    <property type="match status" value="1"/>
</dbReference>
<evidence type="ECO:0000259" key="6">
    <source>
        <dbReference type="SMART" id="SM01416"/>
    </source>
</evidence>
<sequence length="193" mass="22902">MAPHFLRLQKRLAASILKCGKHRVWLDPNDSAEHSMANSRHVIRHLIRNGIIVKKAVSMHSRYRKRLYREAKIKGRHTGLGKRKGTSDARMPQKTLWIRRQRVLRRLLRNYRDNKKIDKHMYHLLYKCAKGNQFKNKRVLIEVIHSKKAAKQREKALQDQIEVQKAKALQLREKKKQKKKVKEEGVRRLAASQ</sequence>
<dbReference type="Proteomes" id="UP000823046">
    <property type="component" value="Unassembled WGS sequence"/>
</dbReference>
<dbReference type="InterPro" id="IPR015972">
    <property type="entry name" value="Ribosomal_eL19_dom1"/>
</dbReference>
<evidence type="ECO:0000313" key="7">
    <source>
        <dbReference type="EMBL" id="KAF8819863.1"/>
    </source>
</evidence>
<dbReference type="InterPro" id="IPR057259">
    <property type="entry name" value="Ribosomal_L19e"/>
</dbReference>
<evidence type="ECO:0000256" key="2">
    <source>
        <dbReference type="ARBA" id="ARBA00022980"/>
    </source>
</evidence>
<dbReference type="PROSITE" id="PS00526">
    <property type="entry name" value="RIBOSOMAL_L19E"/>
    <property type="match status" value="1"/>
</dbReference>
<protein>
    <recommendedName>
        <fullName evidence="4">Ribosomal protein L19</fullName>
    </recommendedName>
</protein>
<accession>A0ABQ7J798</accession>
<dbReference type="NCBIfam" id="NF006343">
    <property type="entry name" value="PRK08570.1"/>
    <property type="match status" value="1"/>
</dbReference>
<dbReference type="InterPro" id="IPR039547">
    <property type="entry name" value="Ribosomal_eL19"/>
</dbReference>
<gene>
    <name evidence="7" type="primary">RPL19</name>
    <name evidence="7" type="ORF">IE077_003878</name>
</gene>
<dbReference type="Gene3D" id="1.10.1200.240">
    <property type="match status" value="1"/>
</dbReference>
<evidence type="ECO:0000256" key="3">
    <source>
        <dbReference type="ARBA" id="ARBA00023274"/>
    </source>
</evidence>
<proteinExistence type="inferred from homology"/>
<dbReference type="PANTHER" id="PTHR10722">
    <property type="entry name" value="60S RIBOSOMAL PROTEIN L19"/>
    <property type="match status" value="1"/>
</dbReference>
<comment type="similarity">
    <text evidence="1 4">Belongs to the eukaryotic ribosomal protein eL19 family.</text>
</comment>
<organism evidence="7 8">
    <name type="scientific">Cardiosporidium cionae</name>
    <dbReference type="NCBI Taxonomy" id="476202"/>
    <lineage>
        <taxon>Eukaryota</taxon>
        <taxon>Sar</taxon>
        <taxon>Alveolata</taxon>
        <taxon>Apicomplexa</taxon>
        <taxon>Aconoidasida</taxon>
        <taxon>Nephromycida</taxon>
        <taxon>Cardiosporidium</taxon>
    </lineage>
</organism>
<feature type="domain" description="Large ribosomal subunit protein eL19" evidence="6">
    <location>
        <begin position="5"/>
        <end position="148"/>
    </location>
</feature>
<dbReference type="GO" id="GO:0005840">
    <property type="term" value="C:ribosome"/>
    <property type="evidence" value="ECO:0007669"/>
    <property type="project" value="UniProtKB-KW"/>
</dbReference>
<dbReference type="Pfam" id="PF01280">
    <property type="entry name" value="Ribosomal_L19e"/>
    <property type="match status" value="1"/>
</dbReference>
<comment type="caution">
    <text evidence="7">The sequence shown here is derived from an EMBL/GenBank/DDBJ whole genome shotgun (WGS) entry which is preliminary data.</text>
</comment>
<keyword evidence="3 4" id="KW-0687">Ribonucleoprotein</keyword>
<evidence type="ECO:0000256" key="1">
    <source>
        <dbReference type="ARBA" id="ARBA00011082"/>
    </source>
</evidence>
<name>A0ABQ7J798_9APIC</name>
<dbReference type="Pfam" id="PF25476">
    <property type="entry name" value="Ribosomal_L19e_C"/>
    <property type="match status" value="1"/>
</dbReference>
<dbReference type="InterPro" id="IPR035970">
    <property type="entry name" value="60S_ribosomal_eL19_sf"/>
</dbReference>
<feature type="region of interest" description="Disordered" evidence="5">
    <location>
        <begin position="169"/>
        <end position="193"/>
    </location>
</feature>